<reference evidence="1 2" key="1">
    <citation type="submission" date="2019-06" db="EMBL/GenBank/DDBJ databases">
        <title>The draft genome of Rhizobium smilacinae PTYR-5.</title>
        <authorList>
            <person name="Liu L."/>
            <person name="Li L."/>
            <person name="Zhang X."/>
        </authorList>
    </citation>
    <scope>NUCLEOTIDE SEQUENCE [LARGE SCALE GENOMIC DNA]</scope>
    <source>
        <strain evidence="1 2">PTYR-5</strain>
    </source>
</reference>
<comment type="caution">
    <text evidence="1">The sequence shown here is derived from an EMBL/GenBank/DDBJ whole genome shotgun (WGS) entry which is preliminary data.</text>
</comment>
<dbReference type="EMBL" id="VDMN01000004">
    <property type="protein sequence ID" value="TNM62144.1"/>
    <property type="molecule type" value="Genomic_DNA"/>
</dbReference>
<proteinExistence type="predicted"/>
<evidence type="ECO:0000313" key="2">
    <source>
        <dbReference type="Proteomes" id="UP000311605"/>
    </source>
</evidence>
<evidence type="ECO:0000313" key="1">
    <source>
        <dbReference type="EMBL" id="TNM62144.1"/>
    </source>
</evidence>
<gene>
    <name evidence="1" type="ORF">FHP24_18805</name>
</gene>
<accession>A0A5C4XHT8</accession>
<dbReference type="OrthoDB" id="8395380at2"/>
<organism evidence="1 2">
    <name type="scientific">Aliirhizobium smilacinae</name>
    <dbReference type="NCBI Taxonomy" id="1395944"/>
    <lineage>
        <taxon>Bacteria</taxon>
        <taxon>Pseudomonadati</taxon>
        <taxon>Pseudomonadota</taxon>
        <taxon>Alphaproteobacteria</taxon>
        <taxon>Hyphomicrobiales</taxon>
        <taxon>Rhizobiaceae</taxon>
        <taxon>Aliirhizobium</taxon>
    </lineage>
</organism>
<sequence>MLRENNSTNVALGSDDLELLERFLEAWCEENGVDKTSPKAQNIASSLFDWYQFDLADRTNLKSGPPTPLPESKELDSLLKRLKAA</sequence>
<dbReference type="RefSeq" id="WP_139677773.1">
    <property type="nucleotide sequence ID" value="NZ_VDMN01000004.1"/>
</dbReference>
<dbReference type="Proteomes" id="UP000311605">
    <property type="component" value="Unassembled WGS sequence"/>
</dbReference>
<dbReference type="AlphaFoldDB" id="A0A5C4XHT8"/>
<name>A0A5C4XHT8_9HYPH</name>
<protein>
    <submittedName>
        <fullName evidence="1">Uncharacterized protein</fullName>
    </submittedName>
</protein>
<keyword evidence="2" id="KW-1185">Reference proteome</keyword>